<name>A0A8R2NX95_ACYPI</name>
<dbReference type="EnsemblMetazoa" id="XM_029492862.1">
    <property type="protein sequence ID" value="XP_029348722.1"/>
    <property type="gene ID" value="LOC115035151"/>
</dbReference>
<sequence>MENNTNIDGNVRKEKSVRFNQKPEVLVFESQSNDVGESNPMTRSPLLASVYDVKWMLRFLAFGESRHLDHNRVCVLFPCRQLAPGSRQKSRRDDDGFVRYVPSLAGNFNRLMPCEIFGHVPVGPFVRVILAEIFFRVLPSRRSSRMVADYRCQTGERRMRNECTCIIHYGVHHKAAGNRVRSA</sequence>
<proteinExistence type="predicted"/>
<evidence type="ECO:0000313" key="2">
    <source>
        <dbReference type="Proteomes" id="UP000007819"/>
    </source>
</evidence>
<dbReference type="OrthoDB" id="6630513at2759"/>
<evidence type="ECO:0000313" key="1">
    <source>
        <dbReference type="EnsemblMetazoa" id="XP_029348722.1"/>
    </source>
</evidence>
<reference evidence="2" key="1">
    <citation type="submission" date="2010-06" db="EMBL/GenBank/DDBJ databases">
        <authorList>
            <person name="Jiang H."/>
            <person name="Abraham K."/>
            <person name="Ali S."/>
            <person name="Alsbrooks S.L."/>
            <person name="Anim B.N."/>
            <person name="Anosike U.S."/>
            <person name="Attaway T."/>
            <person name="Bandaranaike D.P."/>
            <person name="Battles P.K."/>
            <person name="Bell S.N."/>
            <person name="Bell A.V."/>
            <person name="Beltran B."/>
            <person name="Bickham C."/>
            <person name="Bustamante Y."/>
            <person name="Caleb T."/>
            <person name="Canada A."/>
            <person name="Cardenas V."/>
            <person name="Carter K."/>
            <person name="Chacko J."/>
            <person name="Chandrabose M.N."/>
            <person name="Chavez D."/>
            <person name="Chavez A."/>
            <person name="Chen L."/>
            <person name="Chu H.-S."/>
            <person name="Claassen K.J."/>
            <person name="Cockrell R."/>
            <person name="Collins M."/>
            <person name="Cooper J.A."/>
            <person name="Cree A."/>
            <person name="Curry S.M."/>
            <person name="Da Y."/>
            <person name="Dao M.D."/>
            <person name="Das B."/>
            <person name="Davila M.-L."/>
            <person name="Davy-Carroll L."/>
            <person name="Denson S."/>
            <person name="Dinh H."/>
            <person name="Ebong V.E."/>
            <person name="Edwards J.R."/>
            <person name="Egan A."/>
            <person name="El-Daye J."/>
            <person name="Escobedo L."/>
            <person name="Fernandez S."/>
            <person name="Fernando P.R."/>
            <person name="Flagg N."/>
            <person name="Forbes L.D."/>
            <person name="Fowler R.G."/>
            <person name="Fu Q."/>
            <person name="Gabisi R.A."/>
            <person name="Ganer J."/>
            <person name="Garbino Pronczuk A."/>
            <person name="Garcia R.M."/>
            <person name="Garner T."/>
            <person name="Garrett T.E."/>
            <person name="Gonzalez D.A."/>
            <person name="Hamid H."/>
            <person name="Hawkins E.S."/>
            <person name="Hirani K."/>
            <person name="Hogues M.E."/>
            <person name="Hollins B."/>
            <person name="Hsiao C.-H."/>
            <person name="Jabil R."/>
            <person name="James M.L."/>
            <person name="Jhangiani S.N."/>
            <person name="Johnson B."/>
            <person name="Johnson Q."/>
            <person name="Joshi V."/>
            <person name="Kalu J.B."/>
            <person name="Kam C."/>
            <person name="Kashfia A."/>
            <person name="Keebler J."/>
            <person name="Kisamo H."/>
            <person name="Kovar C.L."/>
            <person name="Lago L.A."/>
            <person name="Lai C.-Y."/>
            <person name="Laidlaw J."/>
            <person name="Lara F."/>
            <person name="Le T.-K."/>
            <person name="Lee S.L."/>
            <person name="Legall F.H."/>
            <person name="Lemon S.J."/>
            <person name="Lewis L.R."/>
            <person name="Li B."/>
            <person name="Liu Y."/>
            <person name="Liu Y.-S."/>
            <person name="Lopez J."/>
            <person name="Lozado R.J."/>
            <person name="Lu J."/>
            <person name="Madu R.C."/>
            <person name="Maheshwari M."/>
            <person name="Maheshwari R."/>
            <person name="Malloy K."/>
            <person name="Martinez E."/>
            <person name="Mathew T."/>
            <person name="Mercado I.C."/>
            <person name="Mercado C."/>
            <person name="Meyer B."/>
            <person name="Montgomery K."/>
            <person name="Morgan M.B."/>
            <person name="Munidasa M."/>
            <person name="Nazareth L.V."/>
            <person name="Nelson J."/>
            <person name="Ng B.M."/>
            <person name="Nguyen N.B."/>
            <person name="Nguyen P.Q."/>
            <person name="Nguyen T."/>
            <person name="Obregon M."/>
            <person name="Okwuonu G.O."/>
            <person name="Onwere C.G."/>
            <person name="Orozco G."/>
            <person name="Parra A."/>
            <person name="Patel S."/>
            <person name="Patil S."/>
            <person name="Perez A."/>
            <person name="Perez Y."/>
            <person name="Pham C."/>
            <person name="Primus E.L."/>
            <person name="Pu L.-L."/>
            <person name="Puazo M."/>
            <person name="Qin X."/>
            <person name="Quiroz J.B."/>
            <person name="Reese J."/>
            <person name="Richards S."/>
            <person name="Rives C.M."/>
            <person name="Robberts R."/>
            <person name="Ruiz S.J."/>
            <person name="Ruiz M.J."/>
            <person name="Santibanez J."/>
            <person name="Schneider B.W."/>
            <person name="Sisson I."/>
            <person name="Smith M."/>
            <person name="Sodergren E."/>
            <person name="Song X.-Z."/>
            <person name="Song B.B."/>
            <person name="Summersgill H."/>
            <person name="Thelus R."/>
            <person name="Thornton R.D."/>
            <person name="Trejos Z.Y."/>
            <person name="Usmani K."/>
            <person name="Vattathil S."/>
            <person name="Villasana D."/>
            <person name="Walker D.L."/>
            <person name="Wang S."/>
            <person name="Wang K."/>
            <person name="White C.S."/>
            <person name="Williams A.C."/>
            <person name="Williamson J."/>
            <person name="Wilson K."/>
            <person name="Woghiren I.O."/>
            <person name="Woodworth J.R."/>
            <person name="Worley K.C."/>
            <person name="Wright R.A."/>
            <person name="Wu W."/>
            <person name="Young L."/>
            <person name="Zhang L."/>
            <person name="Zhang J."/>
            <person name="Zhu Y."/>
            <person name="Muzny D.M."/>
            <person name="Weinstock G."/>
            <person name="Gibbs R.A."/>
        </authorList>
    </citation>
    <scope>NUCLEOTIDE SEQUENCE [LARGE SCALE GENOMIC DNA]</scope>
    <source>
        <strain evidence="2">LSR1</strain>
    </source>
</reference>
<protein>
    <submittedName>
        <fullName evidence="1">Uncharacterized protein</fullName>
    </submittedName>
</protein>
<dbReference type="KEGG" id="api:115035151"/>
<dbReference type="RefSeq" id="XP_029348722.1">
    <property type="nucleotide sequence ID" value="XM_029492862.1"/>
</dbReference>
<accession>A0A8R2NX95</accession>
<keyword evidence="2" id="KW-1185">Reference proteome</keyword>
<dbReference type="AlphaFoldDB" id="A0A8R2NX95"/>
<organism evidence="1 2">
    <name type="scientific">Acyrthosiphon pisum</name>
    <name type="common">Pea aphid</name>
    <dbReference type="NCBI Taxonomy" id="7029"/>
    <lineage>
        <taxon>Eukaryota</taxon>
        <taxon>Metazoa</taxon>
        <taxon>Ecdysozoa</taxon>
        <taxon>Arthropoda</taxon>
        <taxon>Hexapoda</taxon>
        <taxon>Insecta</taxon>
        <taxon>Pterygota</taxon>
        <taxon>Neoptera</taxon>
        <taxon>Paraneoptera</taxon>
        <taxon>Hemiptera</taxon>
        <taxon>Sternorrhyncha</taxon>
        <taxon>Aphidomorpha</taxon>
        <taxon>Aphidoidea</taxon>
        <taxon>Aphididae</taxon>
        <taxon>Macrosiphini</taxon>
        <taxon>Acyrthosiphon</taxon>
    </lineage>
</organism>
<dbReference type="Proteomes" id="UP000007819">
    <property type="component" value="Chromosome X"/>
</dbReference>
<reference evidence="1" key="2">
    <citation type="submission" date="2022-06" db="UniProtKB">
        <authorList>
            <consortium name="EnsemblMetazoa"/>
        </authorList>
    </citation>
    <scope>IDENTIFICATION</scope>
</reference>
<dbReference type="GeneID" id="115035151"/>